<reference evidence="3 4" key="1">
    <citation type="submission" date="2019-07" db="EMBL/GenBank/DDBJ databases">
        <title>Gilliamella genomes.</title>
        <authorList>
            <person name="Zheng H."/>
        </authorList>
    </citation>
    <scope>NUCLEOTIDE SEQUENCE [LARGE SCALE GENOMIC DNA]</scope>
    <source>
        <strain evidence="3 4">W8127</strain>
    </source>
</reference>
<name>A0A556SZ08_9GAMM</name>
<dbReference type="AlphaFoldDB" id="A0A556SZ08"/>
<keyword evidence="1" id="KW-0472">Membrane</keyword>
<feature type="transmembrane region" description="Helical" evidence="1">
    <location>
        <begin position="30"/>
        <end position="52"/>
    </location>
</feature>
<feature type="transmembrane region" description="Helical" evidence="1">
    <location>
        <begin position="6"/>
        <end position="23"/>
    </location>
</feature>
<comment type="caution">
    <text evidence="3">The sequence shown here is derived from an EMBL/GenBank/DDBJ whole genome shotgun (WGS) entry which is preliminary data.</text>
</comment>
<sequence length="256" mass="29917">MIVPFLGIGLSSVIALFFVFHAIRTQQGRYWIYILFLVPFLGSLIYFAVIFFPKLRSTPVGYQIETKLLKTQDPERELLEAQKKYEASQTTKTRINLGKALVDNNRADEALTYYQQALTGNNATSPDILMQYAFALFMDHQYTKAKETLNFLSEKNPNYNSDECHLLYARVLVSLNERDQAKKELENLISYFPSLEAISFYLQTLIGWNQIDKANHVLQIIEHRLSYLPKHTKRLNAQWIKDIERSKRKLIHMQRC</sequence>
<proteinExistence type="predicted"/>
<keyword evidence="1" id="KW-1133">Transmembrane helix</keyword>
<dbReference type="Proteomes" id="UP000319483">
    <property type="component" value="Unassembled WGS sequence"/>
</dbReference>
<dbReference type="InterPro" id="IPR011990">
    <property type="entry name" value="TPR-like_helical_dom_sf"/>
</dbReference>
<gene>
    <name evidence="3" type="ORF">FPQ15_00710</name>
</gene>
<evidence type="ECO:0000313" key="4">
    <source>
        <dbReference type="Proteomes" id="UP000319483"/>
    </source>
</evidence>
<accession>A0A556SZ08</accession>
<keyword evidence="1" id="KW-0812">Transmembrane</keyword>
<protein>
    <submittedName>
        <fullName evidence="3">Tetratricopeptide repeat protein</fullName>
    </submittedName>
</protein>
<dbReference type="InterPro" id="IPR014562">
    <property type="entry name" value="UCP030959_TPR_rpt-cont"/>
</dbReference>
<evidence type="ECO:0000313" key="3">
    <source>
        <dbReference type="EMBL" id="TSK06389.1"/>
    </source>
</evidence>
<dbReference type="Pfam" id="PF25060">
    <property type="entry name" value="ARM_TT21_2nd"/>
    <property type="match status" value="1"/>
</dbReference>
<dbReference type="PIRSF" id="PIRSF030959">
    <property type="entry name" value="UCP030959"/>
    <property type="match status" value="1"/>
</dbReference>
<evidence type="ECO:0000256" key="1">
    <source>
        <dbReference type="SAM" id="Phobius"/>
    </source>
</evidence>
<dbReference type="SUPFAM" id="SSF48452">
    <property type="entry name" value="TPR-like"/>
    <property type="match status" value="1"/>
</dbReference>
<dbReference type="Gene3D" id="1.25.40.10">
    <property type="entry name" value="Tetratricopeptide repeat domain"/>
    <property type="match status" value="1"/>
</dbReference>
<evidence type="ECO:0000259" key="2">
    <source>
        <dbReference type="Pfam" id="PF25060"/>
    </source>
</evidence>
<dbReference type="InterPro" id="IPR056832">
    <property type="entry name" value="ARM_TT21_2nd"/>
</dbReference>
<organism evidence="3 4">
    <name type="scientific">Gilliamella apicola</name>
    <dbReference type="NCBI Taxonomy" id="1196095"/>
    <lineage>
        <taxon>Bacteria</taxon>
        <taxon>Pseudomonadati</taxon>
        <taxon>Pseudomonadota</taxon>
        <taxon>Gammaproteobacteria</taxon>
        <taxon>Orbales</taxon>
        <taxon>Orbaceae</taxon>
        <taxon>Gilliamella</taxon>
    </lineage>
</organism>
<feature type="domain" description="Tetratricopeptide repeat protein 21A/21B second ARM" evidence="2">
    <location>
        <begin position="85"/>
        <end position="242"/>
    </location>
</feature>
<dbReference type="EMBL" id="VMHM01000001">
    <property type="protein sequence ID" value="TSK06389.1"/>
    <property type="molecule type" value="Genomic_DNA"/>
</dbReference>